<feature type="domain" description="Cell wall hydrolase SleB" evidence="2">
    <location>
        <begin position="174"/>
        <end position="289"/>
    </location>
</feature>
<keyword evidence="1" id="KW-0732">Signal</keyword>
<reference evidence="4" key="1">
    <citation type="journal article" date="2019" name="Int. J. Syst. Evol. Microbiol.">
        <title>The Global Catalogue of Microorganisms (GCM) 10K type strain sequencing project: providing services to taxonomists for standard genome sequencing and annotation.</title>
        <authorList>
            <consortium name="The Broad Institute Genomics Platform"/>
            <consortium name="The Broad Institute Genome Sequencing Center for Infectious Disease"/>
            <person name="Wu L."/>
            <person name="Ma J."/>
        </authorList>
    </citation>
    <scope>NUCLEOTIDE SEQUENCE [LARGE SCALE GENOMIC DNA]</scope>
    <source>
        <strain evidence="4">NBRC 112416</strain>
    </source>
</reference>
<dbReference type="InterPro" id="IPR011105">
    <property type="entry name" value="Cell_wall_hydrolase_SleB"/>
</dbReference>
<name>A0ABQ5W7F8_9HYPH</name>
<organism evidence="3 4">
    <name type="scientific">Devosia nitrariae</name>
    <dbReference type="NCBI Taxonomy" id="2071872"/>
    <lineage>
        <taxon>Bacteria</taxon>
        <taxon>Pseudomonadati</taxon>
        <taxon>Pseudomonadota</taxon>
        <taxon>Alphaproteobacteria</taxon>
        <taxon>Hyphomicrobiales</taxon>
        <taxon>Devosiaceae</taxon>
        <taxon>Devosia</taxon>
    </lineage>
</organism>
<dbReference type="Gene3D" id="1.10.10.2520">
    <property type="entry name" value="Cell wall hydrolase SleB, domain 1"/>
    <property type="match status" value="1"/>
</dbReference>
<evidence type="ECO:0000256" key="1">
    <source>
        <dbReference type="SAM" id="SignalP"/>
    </source>
</evidence>
<dbReference type="EMBL" id="BSNS01000015">
    <property type="protein sequence ID" value="GLQ56034.1"/>
    <property type="molecule type" value="Genomic_DNA"/>
</dbReference>
<keyword evidence="4" id="KW-1185">Reference proteome</keyword>
<feature type="signal peptide" evidence="1">
    <location>
        <begin position="1"/>
        <end position="34"/>
    </location>
</feature>
<feature type="chain" id="PRO_5046693524" description="Cell wall hydrolase SleB domain-containing protein" evidence="1">
    <location>
        <begin position="35"/>
        <end position="292"/>
    </location>
</feature>
<evidence type="ECO:0000313" key="3">
    <source>
        <dbReference type="EMBL" id="GLQ56034.1"/>
    </source>
</evidence>
<evidence type="ECO:0000313" key="4">
    <source>
        <dbReference type="Proteomes" id="UP001156691"/>
    </source>
</evidence>
<proteinExistence type="predicted"/>
<dbReference type="Pfam" id="PF07486">
    <property type="entry name" value="Hydrolase_2"/>
    <property type="match status" value="1"/>
</dbReference>
<sequence length="292" mass="31543">MTPNRVAIGMRAAMHAFAAAAVAFLVAIPGAASAQTLEVFPLDAPQSVAELRSQPALGASVLQPELGQRVLTPQLLANYVERQTALHAFNGFRPGGAGELTEEVLLGYIARNSHGNGALDAIAAVTDAAPQPGLTASVLEQYIRDGYLPTSRRVEIASTERDCLAQAIYHEARGESAEGQLAVANIIVNRAVSRRYPSSLCGVVYQNADKGRYRCQFTFACDGRADTPTERRAWARSQSLAEKVYARYAQGKSLGMLPKSALFYHTTNVRPNWAYTYSRVAQIGAHIFYAPN</sequence>
<protein>
    <recommendedName>
        <fullName evidence="2">Cell wall hydrolase SleB domain-containing protein</fullName>
    </recommendedName>
</protein>
<accession>A0ABQ5W7F8</accession>
<evidence type="ECO:0000259" key="2">
    <source>
        <dbReference type="Pfam" id="PF07486"/>
    </source>
</evidence>
<dbReference type="Proteomes" id="UP001156691">
    <property type="component" value="Unassembled WGS sequence"/>
</dbReference>
<comment type="caution">
    <text evidence="3">The sequence shown here is derived from an EMBL/GenBank/DDBJ whole genome shotgun (WGS) entry which is preliminary data.</text>
</comment>
<gene>
    <name evidence="3" type="ORF">GCM10010862_32930</name>
</gene>
<dbReference type="InterPro" id="IPR042047">
    <property type="entry name" value="SleB_dom1"/>
</dbReference>
<dbReference type="RefSeq" id="WP_284341449.1">
    <property type="nucleotide sequence ID" value="NZ_BSNS01000015.1"/>
</dbReference>